<feature type="domain" description="RCK C-terminal" evidence="4">
    <location>
        <begin position="451"/>
        <end position="537"/>
    </location>
</feature>
<dbReference type="Gene3D" id="1.10.287.70">
    <property type="match status" value="1"/>
</dbReference>
<evidence type="ECO:0000313" key="5">
    <source>
        <dbReference type="EMBL" id="QSI75997.1"/>
    </source>
</evidence>
<keyword evidence="6" id="KW-1185">Reference proteome</keyword>
<name>A0ABX7M2K1_9RHOO</name>
<dbReference type="Proteomes" id="UP000663570">
    <property type="component" value="Chromosome"/>
</dbReference>
<dbReference type="InterPro" id="IPR050721">
    <property type="entry name" value="Trk_Ktr_HKT_K-transport"/>
</dbReference>
<evidence type="ECO:0000313" key="6">
    <source>
        <dbReference type="Proteomes" id="UP000663570"/>
    </source>
</evidence>
<dbReference type="SUPFAM" id="SSF81324">
    <property type="entry name" value="Voltage-gated potassium channels"/>
    <property type="match status" value="1"/>
</dbReference>
<dbReference type="Pfam" id="PF07885">
    <property type="entry name" value="Ion_trans_2"/>
    <property type="match status" value="1"/>
</dbReference>
<feature type="domain" description="RCK N-terminal" evidence="3">
    <location>
        <begin position="124"/>
        <end position="246"/>
    </location>
</feature>
<sequence>MDSVIFLMLRRMRAPLIVLIAIYAISMLGLALIPGADANGRPAPPMSFFHAFYFVSYTATTIGFGEIPNAFSDAQRMWTVLCIYLTVVGWTYSIVTLLGLLQDKGFQAAFAKIRFARSVRRLGEPFYLICGCGETGTLIGSALDRIGTRFVVLELSEHRVQELDLLEWRADAPALAGDAREPELLKLAGLLHPKCRGVLAVTSNEEANLAVAIAVRLLRPDVPVLARARSDSVNANMASFGTDHIINPFRRFADQLALAVRAPDVFRLEQLLTGIPDEPAPEPHRPPRGDWIVCGYGRFGHAIVAALDSEAQPVTLITPEPLTLPDRRCITGVGTEAEPLVAAGVRTAVGIVAGTDNDVNNLSIAVTARELNPSIFVVMRQNHASNSALFDAFVGDFALVPSRLIAQECIATLTTPLLSEFLGRVRLQENHWAAEVIAQLESVCPGQVPDIRGITLNITEARAAYLHLMADAPLVLADAMRDNTDRDTRLPLVPLMLRRGQALILLPPAHTRLEAGDALLIAGPRTALTRLQLSLQNANAFDYVLHGRSAPGGWIWRARAALKARPR</sequence>
<dbReference type="SUPFAM" id="SSF116726">
    <property type="entry name" value="TrkA C-terminal domain-like"/>
    <property type="match status" value="1"/>
</dbReference>
<accession>A0ABX7M2K1</accession>
<dbReference type="SUPFAM" id="SSF51735">
    <property type="entry name" value="NAD(P)-binding Rossmann-fold domains"/>
    <property type="match status" value="2"/>
</dbReference>
<dbReference type="InterPro" id="IPR036291">
    <property type="entry name" value="NAD(P)-bd_dom_sf"/>
</dbReference>
<dbReference type="Pfam" id="PF02254">
    <property type="entry name" value="TrkA_N"/>
    <property type="match status" value="2"/>
</dbReference>
<dbReference type="InterPro" id="IPR003148">
    <property type="entry name" value="RCK_N"/>
</dbReference>
<organism evidence="5 6">
    <name type="scientific">Niveibacterium microcysteis</name>
    <dbReference type="NCBI Taxonomy" id="2811415"/>
    <lineage>
        <taxon>Bacteria</taxon>
        <taxon>Pseudomonadati</taxon>
        <taxon>Pseudomonadota</taxon>
        <taxon>Betaproteobacteria</taxon>
        <taxon>Rhodocyclales</taxon>
        <taxon>Rhodocyclaceae</taxon>
        <taxon>Niveibacterium</taxon>
    </lineage>
</organism>
<dbReference type="InterPro" id="IPR006037">
    <property type="entry name" value="RCK_C"/>
</dbReference>
<evidence type="ECO:0000259" key="3">
    <source>
        <dbReference type="PROSITE" id="PS51201"/>
    </source>
</evidence>
<dbReference type="PROSITE" id="PS51202">
    <property type="entry name" value="RCK_C"/>
    <property type="match status" value="1"/>
</dbReference>
<evidence type="ECO:0000256" key="1">
    <source>
        <dbReference type="ARBA" id="ARBA00004651"/>
    </source>
</evidence>
<keyword evidence="2" id="KW-0812">Transmembrane</keyword>
<evidence type="ECO:0000259" key="4">
    <source>
        <dbReference type="PROSITE" id="PS51202"/>
    </source>
</evidence>
<feature type="transmembrane region" description="Helical" evidence="2">
    <location>
        <begin position="77"/>
        <end position="101"/>
    </location>
</feature>
<dbReference type="EMBL" id="CP071060">
    <property type="protein sequence ID" value="QSI75997.1"/>
    <property type="molecule type" value="Genomic_DNA"/>
</dbReference>
<dbReference type="PROSITE" id="PS51201">
    <property type="entry name" value="RCK_N"/>
    <property type="match status" value="1"/>
</dbReference>
<feature type="transmembrane region" description="Helical" evidence="2">
    <location>
        <begin position="16"/>
        <end position="36"/>
    </location>
</feature>
<dbReference type="InterPro" id="IPR013099">
    <property type="entry name" value="K_chnl_dom"/>
</dbReference>
<gene>
    <name evidence="5" type="ORF">JY500_16145</name>
</gene>
<evidence type="ECO:0000256" key="2">
    <source>
        <dbReference type="SAM" id="Phobius"/>
    </source>
</evidence>
<feature type="transmembrane region" description="Helical" evidence="2">
    <location>
        <begin position="48"/>
        <end position="65"/>
    </location>
</feature>
<keyword evidence="2" id="KW-0472">Membrane</keyword>
<reference evidence="5 6" key="1">
    <citation type="submission" date="2021-02" db="EMBL/GenBank/DDBJ databases">
        <title>Niveibacterium changnyeongensis HC41.</title>
        <authorList>
            <person name="Kang M."/>
        </authorList>
    </citation>
    <scope>NUCLEOTIDE SEQUENCE [LARGE SCALE GENOMIC DNA]</scope>
    <source>
        <strain evidence="5 6">HC41</strain>
    </source>
</reference>
<dbReference type="PANTHER" id="PTHR43833">
    <property type="entry name" value="POTASSIUM CHANNEL PROTEIN 2-RELATED-RELATED"/>
    <property type="match status" value="1"/>
</dbReference>
<proteinExistence type="predicted"/>
<comment type="subcellular location">
    <subcellularLocation>
        <location evidence="1">Cell membrane</location>
        <topology evidence="1">Multi-pass membrane protein</topology>
    </subcellularLocation>
</comment>
<dbReference type="RefSeq" id="WP_206253808.1">
    <property type="nucleotide sequence ID" value="NZ_CP071060.1"/>
</dbReference>
<dbReference type="InterPro" id="IPR036721">
    <property type="entry name" value="RCK_C_sf"/>
</dbReference>
<protein>
    <submittedName>
        <fullName evidence="5">NAD-binding protein</fullName>
    </submittedName>
</protein>
<dbReference type="Gene3D" id="3.40.50.720">
    <property type="entry name" value="NAD(P)-binding Rossmann-like Domain"/>
    <property type="match status" value="2"/>
</dbReference>
<keyword evidence="2" id="KW-1133">Transmembrane helix</keyword>